<gene>
    <name evidence="7" type="ORF">IAD20_01715</name>
</gene>
<keyword evidence="4 5" id="KW-0472">Membrane</keyword>
<evidence type="ECO:0000256" key="5">
    <source>
        <dbReference type="SAM" id="Phobius"/>
    </source>
</evidence>
<evidence type="ECO:0000313" key="7">
    <source>
        <dbReference type="EMBL" id="HIU52780.1"/>
    </source>
</evidence>
<dbReference type="Proteomes" id="UP000824107">
    <property type="component" value="Unassembled WGS sequence"/>
</dbReference>
<sequence length="572" mass="62516">MFALVKKFGEYYLKNFTPKLVERLHKGYNLDKFKRDCVAGLTVAVISIPLAMALAIASGVTPAQGLYTAIVAGFFIALLGGSRYQIGGPTGAFVVVIFGVMQQYGYDGLAMTMLIAGMVLIIAGYLKLGTYIKYIPYPVVVGFTAGIGLLLISTQVKDLLGLQIDNVPAEILPKWNVYIHNFDKLSWSSVVISVFTFAVIFYTQFKKPKLPAYLISVVGATLIVAVFGLDIATIGNKFGGIPHFLPMPQVPDFDWNLFFKVMPSGLTIAFLAGIESLLSATVVDGMSGDNHNSNAELVGEGIANIACVFFMGVPATGAIARTATNFKARASSPIAGIMQSVFLLLFMLLLSPAAKYIPLACLSAVLIIVGWNMMNVEKIYKLLLGPRGDRYTLLTTLLLTVLVDLNTAISVGFIMASVIFMHRMSREIEIETDEEVLEDVGGGRDLAEVLHKKGVMSLRLSGPLFFGGASQVSRFFKTIQDAPKVLILRMGYVPVVDATGANIIVEFVKKLRKTNTKIIFSNVKKQPRRVLHQAFLEEGINSRTISVASTFENALKMTRRYLKTLNEKQDNR</sequence>
<evidence type="ECO:0000259" key="6">
    <source>
        <dbReference type="PROSITE" id="PS50801"/>
    </source>
</evidence>
<dbReference type="Gene3D" id="3.30.750.24">
    <property type="entry name" value="STAS domain"/>
    <property type="match status" value="1"/>
</dbReference>
<reference evidence="7" key="1">
    <citation type="submission" date="2020-10" db="EMBL/GenBank/DDBJ databases">
        <authorList>
            <person name="Gilroy R."/>
        </authorList>
    </citation>
    <scope>NUCLEOTIDE SEQUENCE</scope>
    <source>
        <strain evidence="7">ChiW3-316</strain>
    </source>
</reference>
<feature type="transmembrane region" description="Helical" evidence="5">
    <location>
        <begin position="356"/>
        <end position="374"/>
    </location>
</feature>
<organism evidence="7 8">
    <name type="scientific">Candidatus Scatocola faecipullorum</name>
    <dbReference type="NCBI Taxonomy" id="2840917"/>
    <lineage>
        <taxon>Bacteria</taxon>
        <taxon>Pseudomonadati</taxon>
        <taxon>Pseudomonadota</taxon>
        <taxon>Alphaproteobacteria</taxon>
        <taxon>Rhodospirillales</taxon>
        <taxon>Rhodospirillaceae</taxon>
        <taxon>Rhodospirillaceae incertae sedis</taxon>
        <taxon>Candidatus Scatocola</taxon>
    </lineage>
</organism>
<dbReference type="InterPro" id="IPR036513">
    <property type="entry name" value="STAS_dom_sf"/>
</dbReference>
<accession>A0A9D1M2S7</accession>
<dbReference type="Pfam" id="PF01740">
    <property type="entry name" value="STAS"/>
    <property type="match status" value="1"/>
</dbReference>
<feature type="transmembrane region" description="Helical" evidence="5">
    <location>
        <begin position="394"/>
        <end position="420"/>
    </location>
</feature>
<keyword evidence="2 5" id="KW-0812">Transmembrane</keyword>
<dbReference type="EMBL" id="DVNC01000016">
    <property type="protein sequence ID" value="HIU52780.1"/>
    <property type="molecule type" value="Genomic_DNA"/>
</dbReference>
<evidence type="ECO:0000256" key="1">
    <source>
        <dbReference type="ARBA" id="ARBA00004141"/>
    </source>
</evidence>
<evidence type="ECO:0000256" key="2">
    <source>
        <dbReference type="ARBA" id="ARBA00022692"/>
    </source>
</evidence>
<evidence type="ECO:0000256" key="4">
    <source>
        <dbReference type="ARBA" id="ARBA00023136"/>
    </source>
</evidence>
<feature type="transmembrane region" description="Helical" evidence="5">
    <location>
        <begin position="255"/>
        <end position="280"/>
    </location>
</feature>
<dbReference type="PROSITE" id="PS50801">
    <property type="entry name" value="STAS"/>
    <property type="match status" value="1"/>
</dbReference>
<dbReference type="SUPFAM" id="SSF52091">
    <property type="entry name" value="SpoIIaa-like"/>
    <property type="match status" value="1"/>
</dbReference>
<comment type="caution">
    <text evidence="7">The sequence shown here is derived from an EMBL/GenBank/DDBJ whole genome shotgun (WGS) entry which is preliminary data.</text>
</comment>
<evidence type="ECO:0000256" key="3">
    <source>
        <dbReference type="ARBA" id="ARBA00022989"/>
    </source>
</evidence>
<feature type="transmembrane region" description="Helical" evidence="5">
    <location>
        <begin position="212"/>
        <end position="235"/>
    </location>
</feature>
<dbReference type="PANTHER" id="PTHR11814">
    <property type="entry name" value="SULFATE TRANSPORTER"/>
    <property type="match status" value="1"/>
</dbReference>
<reference evidence="7" key="2">
    <citation type="journal article" date="2021" name="PeerJ">
        <title>Extensive microbial diversity within the chicken gut microbiome revealed by metagenomics and culture.</title>
        <authorList>
            <person name="Gilroy R."/>
            <person name="Ravi A."/>
            <person name="Getino M."/>
            <person name="Pursley I."/>
            <person name="Horton D.L."/>
            <person name="Alikhan N.F."/>
            <person name="Baker D."/>
            <person name="Gharbi K."/>
            <person name="Hall N."/>
            <person name="Watson M."/>
            <person name="Adriaenssens E.M."/>
            <person name="Foster-Nyarko E."/>
            <person name="Jarju S."/>
            <person name="Secka A."/>
            <person name="Antonio M."/>
            <person name="Oren A."/>
            <person name="Chaudhuri R.R."/>
            <person name="La Ragione R."/>
            <person name="Hildebrand F."/>
            <person name="Pallen M.J."/>
        </authorList>
    </citation>
    <scope>NUCLEOTIDE SEQUENCE</scope>
    <source>
        <strain evidence="7">ChiW3-316</strain>
    </source>
</reference>
<feature type="transmembrane region" description="Helical" evidence="5">
    <location>
        <begin position="63"/>
        <end position="79"/>
    </location>
</feature>
<feature type="transmembrane region" description="Helical" evidence="5">
    <location>
        <begin position="135"/>
        <end position="152"/>
    </location>
</feature>
<dbReference type="InterPro" id="IPR002645">
    <property type="entry name" value="STAS_dom"/>
</dbReference>
<evidence type="ECO:0000313" key="8">
    <source>
        <dbReference type="Proteomes" id="UP000824107"/>
    </source>
</evidence>
<dbReference type="GO" id="GO:0055085">
    <property type="term" value="P:transmembrane transport"/>
    <property type="evidence" value="ECO:0007669"/>
    <property type="project" value="InterPro"/>
</dbReference>
<dbReference type="InterPro" id="IPR001902">
    <property type="entry name" value="SLC26A/SulP_fam"/>
</dbReference>
<comment type="subcellular location">
    <subcellularLocation>
        <location evidence="1">Membrane</location>
        <topology evidence="1">Multi-pass membrane protein</topology>
    </subcellularLocation>
</comment>
<feature type="transmembrane region" description="Helical" evidence="5">
    <location>
        <begin position="37"/>
        <end position="57"/>
    </location>
</feature>
<dbReference type="GO" id="GO:0016020">
    <property type="term" value="C:membrane"/>
    <property type="evidence" value="ECO:0007669"/>
    <property type="project" value="UniProtKB-SubCell"/>
</dbReference>
<feature type="transmembrane region" description="Helical" evidence="5">
    <location>
        <begin position="301"/>
        <end position="320"/>
    </location>
</feature>
<feature type="domain" description="STAS" evidence="6">
    <location>
        <begin position="445"/>
        <end position="558"/>
    </location>
</feature>
<dbReference type="InterPro" id="IPR011547">
    <property type="entry name" value="SLC26A/SulP_dom"/>
</dbReference>
<dbReference type="AlphaFoldDB" id="A0A9D1M2S7"/>
<proteinExistence type="predicted"/>
<protein>
    <submittedName>
        <fullName evidence="7">STAS domain-containing protein</fullName>
    </submittedName>
</protein>
<feature type="transmembrane region" description="Helical" evidence="5">
    <location>
        <begin position="332"/>
        <end position="349"/>
    </location>
</feature>
<name>A0A9D1M2S7_9PROT</name>
<feature type="transmembrane region" description="Helical" evidence="5">
    <location>
        <begin position="185"/>
        <end position="205"/>
    </location>
</feature>
<dbReference type="CDD" id="cd07042">
    <property type="entry name" value="STAS_SulP_like_sulfate_transporter"/>
    <property type="match status" value="1"/>
</dbReference>
<feature type="transmembrane region" description="Helical" evidence="5">
    <location>
        <begin position="110"/>
        <end position="128"/>
    </location>
</feature>
<keyword evidence="3 5" id="KW-1133">Transmembrane helix</keyword>
<dbReference type="Pfam" id="PF00916">
    <property type="entry name" value="Sulfate_transp"/>
    <property type="match status" value="1"/>
</dbReference>